<name>A0A0P8YTK8_9CLOT</name>
<evidence type="ECO:0000313" key="3">
    <source>
        <dbReference type="Proteomes" id="UP000050326"/>
    </source>
</evidence>
<feature type="signal peptide" evidence="1">
    <location>
        <begin position="1"/>
        <end position="29"/>
    </location>
</feature>
<evidence type="ECO:0000256" key="1">
    <source>
        <dbReference type="SAM" id="SignalP"/>
    </source>
</evidence>
<gene>
    <name evidence="2" type="ORF">OXPF_34680</name>
</gene>
<reference evidence="2 3" key="1">
    <citation type="submission" date="2015-09" db="EMBL/GenBank/DDBJ databases">
        <title>Genome sequence of Oxobacter pfennigii DSM 3222.</title>
        <authorList>
            <person name="Poehlein A."/>
            <person name="Bengelsdorf F.R."/>
            <person name="Schiel-Bengelsdorf B."/>
            <person name="Duerre P."/>
            <person name="Daniel R."/>
        </authorList>
    </citation>
    <scope>NUCLEOTIDE SEQUENCE [LARGE SCALE GENOMIC DNA]</scope>
    <source>
        <strain evidence="2 3">DSM 3222</strain>
    </source>
</reference>
<accession>A0A0P8YTK8</accession>
<comment type="caution">
    <text evidence="2">The sequence shown here is derived from an EMBL/GenBank/DDBJ whole genome shotgun (WGS) entry which is preliminary data.</text>
</comment>
<sequence length="67" mass="7426">MKVKRVIQQALLVCLMLIGMCLFTANAFAATIGQQLTSPEAGWRRYDDTDSRIQYIGTGWTLGSNSN</sequence>
<dbReference type="Proteomes" id="UP000050326">
    <property type="component" value="Unassembled WGS sequence"/>
</dbReference>
<dbReference type="OrthoDB" id="1937631at2"/>
<dbReference type="AlphaFoldDB" id="A0A0P8YTK8"/>
<keyword evidence="1" id="KW-0732">Signal</keyword>
<feature type="chain" id="PRO_5006154595" evidence="1">
    <location>
        <begin position="30"/>
        <end position="67"/>
    </location>
</feature>
<protein>
    <submittedName>
        <fullName evidence="2">Uncharacterized protein</fullName>
    </submittedName>
</protein>
<proteinExistence type="predicted"/>
<dbReference type="EMBL" id="LKET01000045">
    <property type="protein sequence ID" value="KPU43036.1"/>
    <property type="molecule type" value="Genomic_DNA"/>
</dbReference>
<organism evidence="2 3">
    <name type="scientific">Oxobacter pfennigii</name>
    <dbReference type="NCBI Taxonomy" id="36849"/>
    <lineage>
        <taxon>Bacteria</taxon>
        <taxon>Bacillati</taxon>
        <taxon>Bacillota</taxon>
        <taxon>Clostridia</taxon>
        <taxon>Eubacteriales</taxon>
        <taxon>Clostridiaceae</taxon>
        <taxon>Oxobacter</taxon>
    </lineage>
</organism>
<keyword evidence="3" id="KW-1185">Reference proteome</keyword>
<evidence type="ECO:0000313" key="2">
    <source>
        <dbReference type="EMBL" id="KPU43036.1"/>
    </source>
</evidence>
<dbReference type="STRING" id="36849.OXPF_34680"/>
<dbReference type="RefSeq" id="WP_054876461.1">
    <property type="nucleotide sequence ID" value="NZ_LKET01000045.1"/>
</dbReference>